<comment type="caution">
    <text evidence="2">The sequence shown here is derived from an EMBL/GenBank/DDBJ whole genome shotgun (WGS) entry which is preliminary data.</text>
</comment>
<feature type="compositionally biased region" description="Polar residues" evidence="1">
    <location>
        <begin position="48"/>
        <end position="57"/>
    </location>
</feature>
<name>A0A1W9KX96_9BURK</name>
<evidence type="ECO:0000256" key="1">
    <source>
        <dbReference type="SAM" id="MobiDB-lite"/>
    </source>
</evidence>
<dbReference type="EMBL" id="MTEI01000002">
    <property type="protein sequence ID" value="OQW89225.1"/>
    <property type="molecule type" value="Genomic_DNA"/>
</dbReference>
<feature type="region of interest" description="Disordered" evidence="1">
    <location>
        <begin position="39"/>
        <end position="65"/>
    </location>
</feature>
<gene>
    <name evidence="2" type="ORF">BWK72_04560</name>
</gene>
<evidence type="ECO:0000313" key="2">
    <source>
        <dbReference type="EMBL" id="OQW89225.1"/>
    </source>
</evidence>
<accession>A0A1W9KX96</accession>
<dbReference type="Proteomes" id="UP000192505">
    <property type="component" value="Unassembled WGS sequence"/>
</dbReference>
<sequence length="65" mass="7107">MVMIYGKFYLVSDFKYPFVRRVLVLPAARIGYLTPRMSPGPTGLRLNSAASDTQRTPLGTAGVMG</sequence>
<proteinExistence type="predicted"/>
<organism evidence="2 3">
    <name type="scientific">Rhodoferax ferrireducens</name>
    <dbReference type="NCBI Taxonomy" id="192843"/>
    <lineage>
        <taxon>Bacteria</taxon>
        <taxon>Pseudomonadati</taxon>
        <taxon>Pseudomonadota</taxon>
        <taxon>Betaproteobacteria</taxon>
        <taxon>Burkholderiales</taxon>
        <taxon>Comamonadaceae</taxon>
        <taxon>Rhodoferax</taxon>
    </lineage>
</organism>
<evidence type="ECO:0000313" key="3">
    <source>
        <dbReference type="Proteomes" id="UP000192505"/>
    </source>
</evidence>
<protein>
    <submittedName>
        <fullName evidence="2">Uncharacterized protein</fullName>
    </submittedName>
</protein>
<reference evidence="2 3" key="1">
    <citation type="submission" date="2017-01" db="EMBL/GenBank/DDBJ databases">
        <title>Novel large sulfur bacteria in the metagenomes of groundwater-fed chemosynthetic microbial mats in the Lake Huron basin.</title>
        <authorList>
            <person name="Sharrar A.M."/>
            <person name="Flood B.E."/>
            <person name="Bailey J.V."/>
            <person name="Jones D.S."/>
            <person name="Biddanda B."/>
            <person name="Ruberg S.A."/>
            <person name="Marcus D.N."/>
            <person name="Dick G.J."/>
        </authorList>
    </citation>
    <scope>NUCLEOTIDE SEQUENCE [LARGE SCALE GENOMIC DNA]</scope>
    <source>
        <strain evidence="2">A7</strain>
    </source>
</reference>
<dbReference type="AlphaFoldDB" id="A0A1W9KX96"/>